<dbReference type="Proteomes" id="UP000559256">
    <property type="component" value="Unassembled WGS sequence"/>
</dbReference>
<reference evidence="1 2" key="1">
    <citation type="journal article" date="2020" name="ISME J.">
        <title>Uncovering the hidden diversity of litter-decomposition mechanisms in mushroom-forming fungi.</title>
        <authorList>
            <person name="Floudas D."/>
            <person name="Bentzer J."/>
            <person name="Ahren D."/>
            <person name="Johansson T."/>
            <person name="Persson P."/>
            <person name="Tunlid A."/>
        </authorList>
    </citation>
    <scope>NUCLEOTIDE SEQUENCE [LARGE SCALE GENOMIC DNA]</scope>
    <source>
        <strain evidence="1 2">CBS 291.85</strain>
    </source>
</reference>
<name>A0A8H5GV26_9AGAR</name>
<dbReference type="EMBL" id="JAACJM010000007">
    <property type="protein sequence ID" value="KAF5371638.1"/>
    <property type="molecule type" value="Genomic_DNA"/>
</dbReference>
<evidence type="ECO:0000313" key="2">
    <source>
        <dbReference type="Proteomes" id="UP000559256"/>
    </source>
</evidence>
<organism evidence="1 2">
    <name type="scientific">Tetrapyrgos nigripes</name>
    <dbReference type="NCBI Taxonomy" id="182062"/>
    <lineage>
        <taxon>Eukaryota</taxon>
        <taxon>Fungi</taxon>
        <taxon>Dikarya</taxon>
        <taxon>Basidiomycota</taxon>
        <taxon>Agaricomycotina</taxon>
        <taxon>Agaricomycetes</taxon>
        <taxon>Agaricomycetidae</taxon>
        <taxon>Agaricales</taxon>
        <taxon>Marasmiineae</taxon>
        <taxon>Marasmiaceae</taxon>
        <taxon>Tetrapyrgos</taxon>
    </lineage>
</organism>
<gene>
    <name evidence="1" type="ORF">D9758_003378</name>
</gene>
<accession>A0A8H5GV26</accession>
<evidence type="ECO:0000313" key="1">
    <source>
        <dbReference type="EMBL" id="KAF5371638.1"/>
    </source>
</evidence>
<dbReference type="AlphaFoldDB" id="A0A8H5GV26"/>
<keyword evidence="2" id="KW-1185">Reference proteome</keyword>
<comment type="caution">
    <text evidence="1">The sequence shown here is derived from an EMBL/GenBank/DDBJ whole genome shotgun (WGS) entry which is preliminary data.</text>
</comment>
<proteinExistence type="predicted"/>
<sequence>MPAAEDASVLKQTGNMHVKNGCFADPVSLYKKYAESAAHKDAVYPSNLNAALFELGDYPAYISGRQEELWFISGEQLLTPASFSQTFQMFESWYEEWHHRQIGQDDPMSINPKEKNPLNFNALTAERRSHLAFLFAGVGDSDSSHLWLDDRTAHDRGVLKVDQEPTKESPCPFHLSRYLSDYTGPRSGHSRPTWPNEEIKATAFYVYVASVMLLVCYPKPRLKNPSTISSPPSNRPFATADMDLHRSINHLQSSRQLNLLKTKAHLKSIRVCLSKIGLAGLNTFGMGFNDRIEEILDDRDKLAKESNWDNDNSVSNEYEANLFKKIKALIPPPMVLETCPPLGEVWRATRAVQDGSPAEFQGDNIDESISRIEATYLEAEHVIVCIPFPLFHFGRIGRRKRGVGYPDPSCLFSNFAGPMITYSIVTAVVDEDDETLNGKVQWEIVQGEMCQALLSIMYEAAEGYNSPTRVPAQGLCGFDRVTFLITTRRPLTALNSAIYVVPCLESDSQLSTLRTKNFVIPLLLYSKDIERFIEDRVT</sequence>
<protein>
    <submittedName>
        <fullName evidence="1">Uncharacterized protein</fullName>
    </submittedName>
</protein>